<evidence type="ECO:0000313" key="1">
    <source>
        <dbReference type="EMBL" id="QIZ52353.1"/>
    </source>
</evidence>
<reference evidence="1 2" key="1">
    <citation type="submission" date="2018-11" db="EMBL/GenBank/DDBJ databases">
        <title>Complete genome sequence of Dickeya zeae strain CE1 infecting Canna edulis Ker-Gawl. in China.</title>
        <authorList>
            <person name="Zhang J."/>
            <person name="Lin B."/>
            <person name="Shen H."/>
            <person name="Jiang S."/>
            <person name="Pu X."/>
            <person name="Sun D."/>
        </authorList>
    </citation>
    <scope>NUCLEOTIDE SEQUENCE [LARGE SCALE GENOMIC DNA]</scope>
    <source>
        <strain evidence="1 2">CE1</strain>
    </source>
</reference>
<organism evidence="1 2">
    <name type="scientific">Dickeya zeae</name>
    <dbReference type="NCBI Taxonomy" id="204042"/>
    <lineage>
        <taxon>Bacteria</taxon>
        <taxon>Pseudomonadati</taxon>
        <taxon>Pseudomonadota</taxon>
        <taxon>Gammaproteobacteria</taxon>
        <taxon>Enterobacterales</taxon>
        <taxon>Pectobacteriaceae</taxon>
        <taxon>Dickeya</taxon>
    </lineage>
</organism>
<accession>A0AAE6Z2P0</accession>
<dbReference type="RefSeq" id="WP_168363395.1">
    <property type="nucleotide sequence ID" value="NZ_CP033622.1"/>
</dbReference>
<protein>
    <submittedName>
        <fullName evidence="1">DUF2586 domain-containing protein</fullName>
    </submittedName>
</protein>
<dbReference type="InterPro" id="IPR019694">
    <property type="entry name" value="Phage_HP1_Orf23"/>
</dbReference>
<sequence length="371" mass="39945">MSWPTVQVNQVNQLQGETSEIERVVLFIGEGVVDAVKTVPVNTQSDLDQVLGAADSVLKRDVSAAMVNAGQNWSAFVCLLPPKGDWVSAVTAAQQVASVEGVVVSLPATKGIIAQASSLRSTLVSAFGRWVWFLLAVDGPKAGEGWDKYLQSLSNLQNGAAAPAVQLVPRLWGNEPGVLAGRLCNRAVTIADSPARVQTGALLAMGRTDLPVDGTGVTLDLAMLQALEKQRYSVPMWYPDYDGYYWSDGRTLDVEGGDYQAIENLRVVDKVARRIRLQAIAKIADRSLNSTPGSIAAHQGYFAKTLREMSRSTQINGITFPGEVKPPKDGDVVIAWRSKTAVEIYLIVRTYECPKGITVSLVLDMSLEGSA</sequence>
<dbReference type="Pfam" id="PF10758">
    <property type="entry name" value="DUF2586"/>
    <property type="match status" value="1"/>
</dbReference>
<dbReference type="EMBL" id="CP033622">
    <property type="protein sequence ID" value="QIZ52353.1"/>
    <property type="molecule type" value="Genomic_DNA"/>
</dbReference>
<evidence type="ECO:0000313" key="2">
    <source>
        <dbReference type="Proteomes" id="UP000500801"/>
    </source>
</evidence>
<name>A0AAE6Z2P0_9GAMM</name>
<dbReference type="AlphaFoldDB" id="A0AAE6Z2P0"/>
<dbReference type="Proteomes" id="UP000500801">
    <property type="component" value="Chromosome"/>
</dbReference>
<gene>
    <name evidence="1" type="ORF">DWG24_17170</name>
</gene>
<proteinExistence type="predicted"/>